<evidence type="ECO:0000313" key="1">
    <source>
        <dbReference type="EMBL" id="CAH3973861.1"/>
    </source>
</evidence>
<comment type="caution">
    <text evidence="1">The sequence shown here is derived from an EMBL/GenBank/DDBJ whole genome shotgun (WGS) entry which is preliminary data.</text>
</comment>
<dbReference type="AlphaFoldDB" id="A0A9P0X4E0"/>
<organism evidence="1 2">
    <name type="scientific">Pieris brassicae</name>
    <name type="common">White butterfly</name>
    <name type="synonym">Large white butterfly</name>
    <dbReference type="NCBI Taxonomy" id="7116"/>
    <lineage>
        <taxon>Eukaryota</taxon>
        <taxon>Metazoa</taxon>
        <taxon>Ecdysozoa</taxon>
        <taxon>Arthropoda</taxon>
        <taxon>Hexapoda</taxon>
        <taxon>Insecta</taxon>
        <taxon>Pterygota</taxon>
        <taxon>Neoptera</taxon>
        <taxon>Endopterygota</taxon>
        <taxon>Lepidoptera</taxon>
        <taxon>Glossata</taxon>
        <taxon>Ditrysia</taxon>
        <taxon>Papilionoidea</taxon>
        <taxon>Pieridae</taxon>
        <taxon>Pierinae</taxon>
        <taxon>Pieris</taxon>
    </lineage>
</organism>
<reference evidence="1" key="1">
    <citation type="submission" date="2022-05" db="EMBL/GenBank/DDBJ databases">
        <authorList>
            <person name="Okamura Y."/>
        </authorList>
    </citation>
    <scope>NUCLEOTIDE SEQUENCE</scope>
</reference>
<protein>
    <submittedName>
        <fullName evidence="1">Uncharacterized protein</fullName>
    </submittedName>
</protein>
<proteinExistence type="predicted"/>
<accession>A0A9P0X4E0</accession>
<evidence type="ECO:0000313" key="2">
    <source>
        <dbReference type="Proteomes" id="UP001152562"/>
    </source>
</evidence>
<sequence>MLALCFQESVTVVVVDSDKLEAKERVYVEWVREIVCVNADATYCGNCYRHAARLCRAPDVCKTCGATLINRVRAHSVGVRKAGKWSENHRTSSAQCSA</sequence>
<keyword evidence="2" id="KW-1185">Reference proteome</keyword>
<name>A0A9P0X4E0_PIEBR</name>
<dbReference type="EMBL" id="CALOZG010000002">
    <property type="protein sequence ID" value="CAH3973861.1"/>
    <property type="molecule type" value="Genomic_DNA"/>
</dbReference>
<dbReference type="Proteomes" id="UP001152562">
    <property type="component" value="Unassembled WGS sequence"/>
</dbReference>
<gene>
    <name evidence="1" type="ORF">PIBRA_LOCUS1793</name>
</gene>